<evidence type="ECO:0000313" key="2">
    <source>
        <dbReference type="Proteomes" id="UP000614350"/>
    </source>
</evidence>
<keyword evidence="2" id="KW-1185">Reference proteome</keyword>
<name>A0A834JD91_VESVU</name>
<proteinExistence type="predicted"/>
<dbReference type="EMBL" id="JACSEA010000015">
    <property type="protein sequence ID" value="KAF7384959.1"/>
    <property type="molecule type" value="Genomic_DNA"/>
</dbReference>
<comment type="caution">
    <text evidence="1">The sequence shown here is derived from an EMBL/GenBank/DDBJ whole genome shotgun (WGS) entry which is preliminary data.</text>
</comment>
<protein>
    <submittedName>
        <fullName evidence="1">Uncharacterized protein</fullName>
    </submittedName>
</protein>
<organism evidence="1 2">
    <name type="scientific">Vespula vulgaris</name>
    <name type="common">Yellow jacket</name>
    <name type="synonym">Wasp</name>
    <dbReference type="NCBI Taxonomy" id="7454"/>
    <lineage>
        <taxon>Eukaryota</taxon>
        <taxon>Metazoa</taxon>
        <taxon>Ecdysozoa</taxon>
        <taxon>Arthropoda</taxon>
        <taxon>Hexapoda</taxon>
        <taxon>Insecta</taxon>
        <taxon>Pterygota</taxon>
        <taxon>Neoptera</taxon>
        <taxon>Endopterygota</taxon>
        <taxon>Hymenoptera</taxon>
        <taxon>Apocrita</taxon>
        <taxon>Aculeata</taxon>
        <taxon>Vespoidea</taxon>
        <taxon>Vespidae</taxon>
        <taxon>Vespinae</taxon>
        <taxon>Vespula</taxon>
    </lineage>
</organism>
<reference evidence="1" key="1">
    <citation type="journal article" date="2020" name="G3 (Bethesda)">
        <title>High-Quality Assemblies for Three Invasive Social Wasps from the &lt;i&gt;Vespula&lt;/i&gt; Genus.</title>
        <authorList>
            <person name="Harrop T.W.R."/>
            <person name="Guhlin J."/>
            <person name="McLaughlin G.M."/>
            <person name="Permina E."/>
            <person name="Stockwell P."/>
            <person name="Gilligan J."/>
            <person name="Le Lec M.F."/>
            <person name="Gruber M.A.M."/>
            <person name="Quinn O."/>
            <person name="Lovegrove M."/>
            <person name="Duncan E.J."/>
            <person name="Remnant E.J."/>
            <person name="Van Eeckhoven J."/>
            <person name="Graham B."/>
            <person name="Knapp R.A."/>
            <person name="Langford K.W."/>
            <person name="Kronenberg Z."/>
            <person name="Press M.O."/>
            <person name="Eacker S.M."/>
            <person name="Wilson-Rankin E.E."/>
            <person name="Purcell J."/>
            <person name="Lester P.J."/>
            <person name="Dearden P.K."/>
        </authorList>
    </citation>
    <scope>NUCLEOTIDE SEQUENCE</scope>
    <source>
        <strain evidence="1">Marl-1</strain>
    </source>
</reference>
<dbReference type="Proteomes" id="UP000614350">
    <property type="component" value="Unassembled WGS sequence"/>
</dbReference>
<gene>
    <name evidence="1" type="ORF">HZH66_012045</name>
</gene>
<sequence length="69" mass="7361">MAGNRFVIDSNAHGRALPPLSFSSHQIGRHSSSIFGSYPIALRVGSAANAAANAVLRFIRHIGSTKWNT</sequence>
<dbReference type="AlphaFoldDB" id="A0A834JD91"/>
<evidence type="ECO:0000313" key="1">
    <source>
        <dbReference type="EMBL" id="KAF7384959.1"/>
    </source>
</evidence>
<accession>A0A834JD91</accession>